<dbReference type="InterPro" id="IPR002196">
    <property type="entry name" value="Glyco_hydro_24"/>
</dbReference>
<dbReference type="InterPro" id="IPR051018">
    <property type="entry name" value="Bacteriophage_GH24"/>
</dbReference>
<feature type="signal peptide" evidence="2">
    <location>
        <begin position="1"/>
        <end position="25"/>
    </location>
</feature>
<feature type="chain" id="PRO_5046072124" description="Lysozyme" evidence="2">
    <location>
        <begin position="26"/>
        <end position="162"/>
    </location>
</feature>
<evidence type="ECO:0000256" key="2">
    <source>
        <dbReference type="SAM" id="SignalP"/>
    </source>
</evidence>
<evidence type="ECO:0000256" key="1">
    <source>
        <dbReference type="RuleBase" id="RU003788"/>
    </source>
</evidence>
<organism evidence="3 4">
    <name type="scientific">Arsukibacterium indicum</name>
    <dbReference type="NCBI Taxonomy" id="2848612"/>
    <lineage>
        <taxon>Bacteria</taxon>
        <taxon>Pseudomonadati</taxon>
        <taxon>Pseudomonadota</taxon>
        <taxon>Gammaproteobacteria</taxon>
        <taxon>Chromatiales</taxon>
        <taxon>Chromatiaceae</taxon>
        <taxon>Arsukibacterium</taxon>
    </lineage>
</organism>
<dbReference type="PANTHER" id="PTHR38107">
    <property type="match status" value="1"/>
</dbReference>
<dbReference type="RefSeq" id="WP_217666838.1">
    <property type="nucleotide sequence ID" value="NZ_JAHRID010000001.1"/>
</dbReference>
<protein>
    <recommendedName>
        <fullName evidence="1">Lysozyme</fullName>
        <ecNumber evidence="1">3.2.1.17</ecNumber>
    </recommendedName>
</protein>
<dbReference type="HAMAP" id="MF_04110">
    <property type="entry name" value="ENDOLYSIN_T4"/>
    <property type="match status" value="1"/>
</dbReference>
<evidence type="ECO:0000313" key="4">
    <source>
        <dbReference type="Proteomes" id="UP000704611"/>
    </source>
</evidence>
<dbReference type="EC" id="3.2.1.17" evidence="1"/>
<comment type="similarity">
    <text evidence="1">Belongs to the glycosyl hydrolase 24 family.</text>
</comment>
<comment type="caution">
    <text evidence="3">The sequence shown here is derived from an EMBL/GenBank/DDBJ whole genome shotgun (WGS) entry which is preliminary data.</text>
</comment>
<gene>
    <name evidence="3" type="ORF">KQY15_02330</name>
</gene>
<keyword evidence="4" id="KW-1185">Reference proteome</keyword>
<name>A0ABS6MH16_9GAMM</name>
<dbReference type="PANTHER" id="PTHR38107:SF3">
    <property type="entry name" value="LYSOZYME RRRD-RELATED"/>
    <property type="match status" value="1"/>
</dbReference>
<keyword evidence="1" id="KW-0081">Bacteriolytic enzyme</keyword>
<sequence>MKNVAAKLSALGLSAAMALTGGAIAVHEGYVPGTYVDPVGIVTACFGHVNPALKPDQQLSDDECLRLLADDLVKHNNQLLAAVRVPLTEQEHAAYLSFIYNVGAGNFRSSTLLRHLNAGFRVEACEQLSRWVYAKGIKLPGLVTRRAHERDLCLQGAIHVQK</sequence>
<keyword evidence="1" id="KW-0326">Glycosidase</keyword>
<evidence type="ECO:0000313" key="3">
    <source>
        <dbReference type="EMBL" id="MBV2127935.1"/>
    </source>
</evidence>
<keyword evidence="2" id="KW-0732">Signal</keyword>
<dbReference type="Pfam" id="PF00959">
    <property type="entry name" value="Phage_lysozyme"/>
    <property type="match status" value="1"/>
</dbReference>
<dbReference type="InterPro" id="IPR034690">
    <property type="entry name" value="Endolysin_T4_type"/>
</dbReference>
<keyword evidence="1" id="KW-0929">Antimicrobial</keyword>
<dbReference type="CDD" id="cd16900">
    <property type="entry name" value="endolysin_R21-like"/>
    <property type="match status" value="1"/>
</dbReference>
<dbReference type="EMBL" id="JAHRID010000001">
    <property type="protein sequence ID" value="MBV2127935.1"/>
    <property type="molecule type" value="Genomic_DNA"/>
</dbReference>
<accession>A0ABS6MH16</accession>
<proteinExistence type="inferred from homology"/>
<keyword evidence="1" id="KW-0378">Hydrolase</keyword>
<dbReference type="Proteomes" id="UP000704611">
    <property type="component" value="Unassembled WGS sequence"/>
</dbReference>
<comment type="catalytic activity">
    <reaction evidence="1">
        <text>Hydrolysis of (1-&gt;4)-beta-linkages between N-acetylmuramic acid and N-acetyl-D-glucosamine residues in a peptidoglycan and between N-acetyl-D-glucosamine residues in chitodextrins.</text>
        <dbReference type="EC" id="3.2.1.17"/>
    </reaction>
</comment>
<reference evidence="3 4" key="1">
    <citation type="submission" date="2021-06" db="EMBL/GenBank/DDBJ databases">
        <title>Rheinheimera indica sp. nov., isolated from deep-sea sediment.</title>
        <authorList>
            <person name="Wang Z."/>
            <person name="Zhang X.-Y."/>
        </authorList>
    </citation>
    <scope>NUCLEOTIDE SEQUENCE [LARGE SCALE GENOMIC DNA]</scope>
    <source>
        <strain evidence="3 4">SM2107</strain>
    </source>
</reference>